<name>A0ABP8GGR3_9ACTN</name>
<comment type="caution">
    <text evidence="4">The sequence shown here is derived from an EMBL/GenBank/DDBJ whole genome shotgun (WGS) entry which is preliminary data.</text>
</comment>
<keyword evidence="2" id="KW-1133">Transmembrane helix</keyword>
<keyword evidence="2" id="KW-0812">Transmembrane</keyword>
<proteinExistence type="predicted"/>
<evidence type="ECO:0000256" key="1">
    <source>
        <dbReference type="SAM" id="MobiDB-lite"/>
    </source>
</evidence>
<feature type="transmembrane region" description="Helical" evidence="2">
    <location>
        <begin position="74"/>
        <end position="92"/>
    </location>
</feature>
<evidence type="ECO:0000313" key="5">
    <source>
        <dbReference type="Proteomes" id="UP001501115"/>
    </source>
</evidence>
<dbReference type="EMBL" id="BAABET010000007">
    <property type="protein sequence ID" value="GAA4323830.1"/>
    <property type="molecule type" value="Genomic_DNA"/>
</dbReference>
<accession>A0ABP8GGR3</accession>
<organism evidence="4 5">
    <name type="scientific">Streptomyces venetus</name>
    <dbReference type="NCBI Taxonomy" id="1701086"/>
    <lineage>
        <taxon>Bacteria</taxon>
        <taxon>Bacillati</taxon>
        <taxon>Actinomycetota</taxon>
        <taxon>Actinomycetes</taxon>
        <taxon>Kitasatosporales</taxon>
        <taxon>Streptomycetaceae</taxon>
        <taxon>Streptomyces</taxon>
    </lineage>
</organism>
<dbReference type="Proteomes" id="UP001501115">
    <property type="component" value="Unassembled WGS sequence"/>
</dbReference>
<sequence>MRSLTLHTTATAAGSLAAVASLLTAPPAAAAPEQPVMIAVMAAPQRLPAPPSASAPDGTGPRDAGTPQNTGFGWWPYALASALAVSLAIPMATRHDHHPRRPAARTESEP</sequence>
<evidence type="ECO:0000313" key="4">
    <source>
        <dbReference type="EMBL" id="GAA4323830.1"/>
    </source>
</evidence>
<keyword evidence="3" id="KW-0732">Signal</keyword>
<keyword evidence="5" id="KW-1185">Reference proteome</keyword>
<reference evidence="5" key="1">
    <citation type="journal article" date="2019" name="Int. J. Syst. Evol. Microbiol.">
        <title>The Global Catalogue of Microorganisms (GCM) 10K type strain sequencing project: providing services to taxonomists for standard genome sequencing and annotation.</title>
        <authorList>
            <consortium name="The Broad Institute Genomics Platform"/>
            <consortium name="The Broad Institute Genome Sequencing Center for Infectious Disease"/>
            <person name="Wu L."/>
            <person name="Ma J."/>
        </authorList>
    </citation>
    <scope>NUCLEOTIDE SEQUENCE [LARGE SCALE GENOMIC DNA]</scope>
    <source>
        <strain evidence="5">JCM 31290</strain>
    </source>
</reference>
<feature type="region of interest" description="Disordered" evidence="1">
    <location>
        <begin position="47"/>
        <end position="70"/>
    </location>
</feature>
<evidence type="ECO:0000256" key="2">
    <source>
        <dbReference type="SAM" id="Phobius"/>
    </source>
</evidence>
<dbReference type="RefSeq" id="WP_345663851.1">
    <property type="nucleotide sequence ID" value="NZ_BAABET010000007.1"/>
</dbReference>
<feature type="chain" id="PRO_5046257066" evidence="3">
    <location>
        <begin position="31"/>
        <end position="110"/>
    </location>
</feature>
<evidence type="ECO:0000256" key="3">
    <source>
        <dbReference type="SAM" id="SignalP"/>
    </source>
</evidence>
<gene>
    <name evidence="4" type="ORF">GCM10023086_49910</name>
</gene>
<feature type="signal peptide" evidence="3">
    <location>
        <begin position="1"/>
        <end position="30"/>
    </location>
</feature>
<keyword evidence="2" id="KW-0472">Membrane</keyword>
<protein>
    <submittedName>
        <fullName evidence="4">Uncharacterized protein</fullName>
    </submittedName>
</protein>